<evidence type="ECO:0000313" key="2">
    <source>
        <dbReference type="EnsemblPlants" id="KEH27953"/>
    </source>
</evidence>
<evidence type="ECO:0000313" key="1">
    <source>
        <dbReference type="EMBL" id="KEH27953.1"/>
    </source>
</evidence>
<evidence type="ECO:0000313" key="3">
    <source>
        <dbReference type="Proteomes" id="UP000002051"/>
    </source>
</evidence>
<dbReference type="EnsemblPlants" id="KEH27953">
    <property type="protein sequence ID" value="KEH27953"/>
    <property type="gene ID" value="MTR_5g052210"/>
</dbReference>
<dbReference type="EMBL" id="CM001221">
    <property type="protein sequence ID" value="KEH27953.1"/>
    <property type="molecule type" value="Genomic_DNA"/>
</dbReference>
<gene>
    <name evidence="1" type="ordered locus">MTR_5g052210</name>
</gene>
<organism evidence="1 3">
    <name type="scientific">Medicago truncatula</name>
    <name type="common">Barrel medic</name>
    <name type="synonym">Medicago tribuloides</name>
    <dbReference type="NCBI Taxonomy" id="3880"/>
    <lineage>
        <taxon>Eukaryota</taxon>
        <taxon>Viridiplantae</taxon>
        <taxon>Streptophyta</taxon>
        <taxon>Embryophyta</taxon>
        <taxon>Tracheophyta</taxon>
        <taxon>Spermatophyta</taxon>
        <taxon>Magnoliopsida</taxon>
        <taxon>eudicotyledons</taxon>
        <taxon>Gunneridae</taxon>
        <taxon>Pentapetalae</taxon>
        <taxon>rosids</taxon>
        <taxon>fabids</taxon>
        <taxon>Fabales</taxon>
        <taxon>Fabaceae</taxon>
        <taxon>Papilionoideae</taxon>
        <taxon>50 kb inversion clade</taxon>
        <taxon>NPAAA clade</taxon>
        <taxon>Hologalegina</taxon>
        <taxon>IRL clade</taxon>
        <taxon>Trifolieae</taxon>
        <taxon>Medicago</taxon>
    </lineage>
</organism>
<reference evidence="1 3" key="2">
    <citation type="journal article" date="2014" name="BMC Genomics">
        <title>An improved genome release (version Mt4.0) for the model legume Medicago truncatula.</title>
        <authorList>
            <person name="Tang H."/>
            <person name="Krishnakumar V."/>
            <person name="Bidwell S."/>
            <person name="Rosen B."/>
            <person name="Chan A."/>
            <person name="Zhou S."/>
            <person name="Gentzbittel L."/>
            <person name="Childs K.L."/>
            <person name="Yandell M."/>
            <person name="Gundlach H."/>
            <person name="Mayer K.F."/>
            <person name="Schwartz D.C."/>
            <person name="Town C.D."/>
        </authorList>
    </citation>
    <scope>GENOME REANNOTATION</scope>
    <source>
        <strain evidence="1">A17</strain>
        <strain evidence="2 3">cv. Jemalong A17</strain>
    </source>
</reference>
<reference evidence="2" key="3">
    <citation type="submission" date="2015-04" db="UniProtKB">
        <authorList>
            <consortium name="EnsemblPlants"/>
        </authorList>
    </citation>
    <scope>IDENTIFICATION</scope>
    <source>
        <strain evidence="2">cv. Jemalong A17</strain>
    </source>
</reference>
<proteinExistence type="predicted"/>
<dbReference type="HOGENOM" id="CLU_2403000_0_0_1"/>
<reference evidence="1 3" key="1">
    <citation type="journal article" date="2011" name="Nature">
        <title>The Medicago genome provides insight into the evolution of rhizobial symbioses.</title>
        <authorList>
            <person name="Young N.D."/>
            <person name="Debelle F."/>
            <person name="Oldroyd G.E."/>
            <person name="Geurts R."/>
            <person name="Cannon S.B."/>
            <person name="Udvardi M.K."/>
            <person name="Benedito V.A."/>
            <person name="Mayer K.F."/>
            <person name="Gouzy J."/>
            <person name="Schoof H."/>
            <person name="Van de Peer Y."/>
            <person name="Proost S."/>
            <person name="Cook D.R."/>
            <person name="Meyers B.C."/>
            <person name="Spannagl M."/>
            <person name="Cheung F."/>
            <person name="De Mita S."/>
            <person name="Krishnakumar V."/>
            <person name="Gundlach H."/>
            <person name="Zhou S."/>
            <person name="Mudge J."/>
            <person name="Bharti A.K."/>
            <person name="Murray J.D."/>
            <person name="Naoumkina M.A."/>
            <person name="Rosen B."/>
            <person name="Silverstein K.A."/>
            <person name="Tang H."/>
            <person name="Rombauts S."/>
            <person name="Zhao P.X."/>
            <person name="Zhou P."/>
            <person name="Barbe V."/>
            <person name="Bardou P."/>
            <person name="Bechner M."/>
            <person name="Bellec A."/>
            <person name="Berger A."/>
            <person name="Berges H."/>
            <person name="Bidwell S."/>
            <person name="Bisseling T."/>
            <person name="Choisne N."/>
            <person name="Couloux A."/>
            <person name="Denny R."/>
            <person name="Deshpande S."/>
            <person name="Dai X."/>
            <person name="Doyle J.J."/>
            <person name="Dudez A.M."/>
            <person name="Farmer A.D."/>
            <person name="Fouteau S."/>
            <person name="Franken C."/>
            <person name="Gibelin C."/>
            <person name="Gish J."/>
            <person name="Goldstein S."/>
            <person name="Gonzalez A.J."/>
            <person name="Green P.J."/>
            <person name="Hallab A."/>
            <person name="Hartog M."/>
            <person name="Hua A."/>
            <person name="Humphray S.J."/>
            <person name="Jeong D.H."/>
            <person name="Jing Y."/>
            <person name="Jocker A."/>
            <person name="Kenton S.M."/>
            <person name="Kim D.J."/>
            <person name="Klee K."/>
            <person name="Lai H."/>
            <person name="Lang C."/>
            <person name="Lin S."/>
            <person name="Macmil S.L."/>
            <person name="Magdelenat G."/>
            <person name="Matthews L."/>
            <person name="McCorrison J."/>
            <person name="Monaghan E.L."/>
            <person name="Mun J.H."/>
            <person name="Najar F.Z."/>
            <person name="Nicholson C."/>
            <person name="Noirot C."/>
            <person name="O'Bleness M."/>
            <person name="Paule C.R."/>
            <person name="Poulain J."/>
            <person name="Prion F."/>
            <person name="Qin B."/>
            <person name="Qu C."/>
            <person name="Retzel E.F."/>
            <person name="Riddle C."/>
            <person name="Sallet E."/>
            <person name="Samain S."/>
            <person name="Samson N."/>
            <person name="Sanders I."/>
            <person name="Saurat O."/>
            <person name="Scarpelli C."/>
            <person name="Schiex T."/>
            <person name="Segurens B."/>
            <person name="Severin A.J."/>
            <person name="Sherrier D.J."/>
            <person name="Shi R."/>
            <person name="Sims S."/>
            <person name="Singer S.R."/>
            <person name="Sinharoy S."/>
            <person name="Sterck L."/>
            <person name="Viollet A."/>
            <person name="Wang B.B."/>
            <person name="Wang K."/>
            <person name="Wang M."/>
            <person name="Wang X."/>
            <person name="Warfsmann J."/>
            <person name="Weissenbach J."/>
            <person name="White D.D."/>
            <person name="White J.D."/>
            <person name="Wiley G.B."/>
            <person name="Wincker P."/>
            <person name="Xing Y."/>
            <person name="Yang L."/>
            <person name="Yao Z."/>
            <person name="Ying F."/>
            <person name="Zhai J."/>
            <person name="Zhou L."/>
            <person name="Zuber A."/>
            <person name="Denarie J."/>
            <person name="Dixon R.A."/>
            <person name="May G.D."/>
            <person name="Schwartz D.C."/>
            <person name="Rogers J."/>
            <person name="Quetier F."/>
            <person name="Town C.D."/>
            <person name="Roe B.A."/>
        </authorList>
    </citation>
    <scope>NUCLEOTIDE SEQUENCE [LARGE SCALE GENOMIC DNA]</scope>
    <source>
        <strain evidence="1">A17</strain>
        <strain evidence="2 3">cv. Jemalong A17</strain>
    </source>
</reference>
<accession>A0A072UFR2</accession>
<name>A0A072UFR2_MEDTR</name>
<keyword evidence="3" id="KW-1185">Reference proteome</keyword>
<dbReference type="AlphaFoldDB" id="A0A072UFR2"/>
<sequence>MDKKILNGPNLGYDRCPNLSFFVTKVLKGKNFKPKGRRDLNIKKTPILDRLKCQRCDADECDDMTEHDASMNVNMMQKRLTGGQLDRYHWGKK</sequence>
<dbReference type="Proteomes" id="UP000002051">
    <property type="component" value="Chromosome 5"/>
</dbReference>
<protein>
    <submittedName>
        <fullName evidence="1 2">Uncharacterized protein</fullName>
    </submittedName>
</protein>